<name>A0ABX1M087_9CYAN</name>
<proteinExistence type="predicted"/>
<feature type="transmembrane region" description="Helical" evidence="1">
    <location>
        <begin position="12"/>
        <end position="37"/>
    </location>
</feature>
<accession>A0ABX1M087</accession>
<dbReference type="Proteomes" id="UP000762253">
    <property type="component" value="Unassembled WGS sequence"/>
</dbReference>
<organism evidence="2 3">
    <name type="scientific">Brasilonema octagenarum UFV-OR1</name>
    <dbReference type="NCBI Taxonomy" id="417115"/>
    <lineage>
        <taxon>Bacteria</taxon>
        <taxon>Bacillati</taxon>
        <taxon>Cyanobacteriota</taxon>
        <taxon>Cyanophyceae</taxon>
        <taxon>Nostocales</taxon>
        <taxon>Scytonemataceae</taxon>
        <taxon>Brasilonema</taxon>
        <taxon>Octagenarum group</taxon>
    </lineage>
</organism>
<reference evidence="2 3" key="1">
    <citation type="submission" date="2018-06" db="EMBL/GenBank/DDBJ databases">
        <title>Comparative genomics of Brasilonema spp. strains.</title>
        <authorList>
            <person name="Alvarenga D.O."/>
            <person name="Fiore M.F."/>
            <person name="Varani A.M."/>
        </authorList>
    </citation>
    <scope>NUCLEOTIDE SEQUENCE [LARGE SCALE GENOMIC DNA]</scope>
    <source>
        <strain evidence="2 3">UFV-OR1</strain>
    </source>
</reference>
<dbReference type="EMBL" id="QMEC01000008">
    <property type="protein sequence ID" value="NMF61879.1"/>
    <property type="molecule type" value="Genomic_DNA"/>
</dbReference>
<evidence type="ECO:0000313" key="3">
    <source>
        <dbReference type="Proteomes" id="UP000762253"/>
    </source>
</evidence>
<protein>
    <submittedName>
        <fullName evidence="2">Uncharacterized protein</fullName>
    </submittedName>
</protein>
<keyword evidence="1" id="KW-0812">Transmembrane</keyword>
<dbReference type="InterPro" id="IPR005372">
    <property type="entry name" value="UPF0182"/>
</dbReference>
<keyword evidence="3" id="KW-1185">Reference proteome</keyword>
<sequence>MVGVLFKQGYRLIILLLGLWLFFNLTCHLGAEIFWFSEVGYLREFLLRLLTQLIVWAVVFFTSVGFLFSNFIVTSRLKYSPSRQRDETIQNGLRPAALTKFKIQN</sequence>
<evidence type="ECO:0000313" key="2">
    <source>
        <dbReference type="EMBL" id="NMF61879.1"/>
    </source>
</evidence>
<keyword evidence="1" id="KW-1133">Transmembrane helix</keyword>
<gene>
    <name evidence="2" type="ORF">DP115_03375</name>
</gene>
<feature type="transmembrane region" description="Helical" evidence="1">
    <location>
        <begin position="49"/>
        <end position="73"/>
    </location>
</feature>
<dbReference type="RefSeq" id="WP_169263519.1">
    <property type="nucleotide sequence ID" value="NZ_QMEC01000008.1"/>
</dbReference>
<comment type="caution">
    <text evidence="2">The sequence shown here is derived from an EMBL/GenBank/DDBJ whole genome shotgun (WGS) entry which is preliminary data.</text>
</comment>
<keyword evidence="1" id="KW-0472">Membrane</keyword>
<evidence type="ECO:0000256" key="1">
    <source>
        <dbReference type="SAM" id="Phobius"/>
    </source>
</evidence>
<dbReference type="Pfam" id="PF03699">
    <property type="entry name" value="UPF0182"/>
    <property type="match status" value="1"/>
</dbReference>